<feature type="binding site" evidence="5">
    <location>
        <position position="101"/>
    </location>
    <ligand>
        <name>Mg(2+)</name>
        <dbReference type="ChEBI" id="CHEBI:18420"/>
    </ligand>
</feature>
<dbReference type="InterPro" id="IPR002716">
    <property type="entry name" value="PIN_dom"/>
</dbReference>
<dbReference type="GO" id="GO:0004540">
    <property type="term" value="F:RNA nuclease activity"/>
    <property type="evidence" value="ECO:0007669"/>
    <property type="project" value="InterPro"/>
</dbReference>
<dbReference type="OrthoDB" id="9798990at2"/>
<dbReference type="InterPro" id="IPR041705">
    <property type="entry name" value="PIN_Sll0205"/>
</dbReference>
<keyword evidence="4 5" id="KW-0378">Hydrolase</keyword>
<proteinExistence type="inferred from homology"/>
<dbReference type="GO" id="GO:0090729">
    <property type="term" value="F:toxin activity"/>
    <property type="evidence" value="ECO:0007669"/>
    <property type="project" value="UniProtKB-KW"/>
</dbReference>
<dbReference type="PANTHER" id="PTHR36173:SF1">
    <property type="entry name" value="RIBONUCLEASE VAPC22"/>
    <property type="match status" value="1"/>
</dbReference>
<dbReference type="SUPFAM" id="SSF88723">
    <property type="entry name" value="PIN domain-like"/>
    <property type="match status" value="1"/>
</dbReference>
<comment type="function">
    <text evidence="5">Toxic component of a toxin-antitoxin (TA) system. An RNase.</text>
</comment>
<dbReference type="Pfam" id="PF01850">
    <property type="entry name" value="PIN"/>
    <property type="match status" value="1"/>
</dbReference>
<keyword evidence="8" id="KW-1185">Reference proteome</keyword>
<keyword evidence="5" id="KW-0800">Toxin</keyword>
<dbReference type="RefSeq" id="WP_147848088.1">
    <property type="nucleotide sequence ID" value="NZ_VDUZ01000018.1"/>
</dbReference>
<keyword evidence="2 5" id="KW-0540">Nuclease</keyword>
<evidence type="ECO:0000256" key="5">
    <source>
        <dbReference type="HAMAP-Rule" id="MF_00265"/>
    </source>
</evidence>
<feature type="binding site" evidence="5">
    <location>
        <position position="7"/>
    </location>
    <ligand>
        <name>Mg(2+)</name>
        <dbReference type="ChEBI" id="CHEBI:18420"/>
    </ligand>
</feature>
<dbReference type="PANTHER" id="PTHR36173">
    <property type="entry name" value="RIBONUCLEASE VAPC16-RELATED"/>
    <property type="match status" value="1"/>
</dbReference>
<evidence type="ECO:0000313" key="7">
    <source>
        <dbReference type="EMBL" id="TXL74409.1"/>
    </source>
</evidence>
<comment type="cofactor">
    <cofactor evidence="5">
        <name>Mg(2+)</name>
        <dbReference type="ChEBI" id="CHEBI:18420"/>
    </cofactor>
</comment>
<evidence type="ECO:0000313" key="8">
    <source>
        <dbReference type="Proteomes" id="UP000321638"/>
    </source>
</evidence>
<dbReference type="HAMAP" id="MF_00265">
    <property type="entry name" value="VapC_Nob1"/>
    <property type="match status" value="1"/>
</dbReference>
<keyword evidence="3 5" id="KW-0479">Metal-binding</keyword>
<organism evidence="7 8">
    <name type="scientific">Vineibacter terrae</name>
    <dbReference type="NCBI Taxonomy" id="2586908"/>
    <lineage>
        <taxon>Bacteria</taxon>
        <taxon>Pseudomonadati</taxon>
        <taxon>Pseudomonadota</taxon>
        <taxon>Alphaproteobacteria</taxon>
        <taxon>Hyphomicrobiales</taxon>
        <taxon>Vineibacter</taxon>
    </lineage>
</organism>
<sequence length="136" mass="14716">MSAVLLDTCAALWLMNREPFAASALSAIRSAQASAGVHVSPISAWEIGMLIAKSRLSLDRDPEDWFDTLTSLKGVHLTELSPTILIASTRLPGNAPRDPADRIIAATARHYNCPVVTRDGELLPYARAGHLRAIRC</sequence>
<evidence type="ECO:0000256" key="1">
    <source>
        <dbReference type="ARBA" id="ARBA00022649"/>
    </source>
</evidence>
<dbReference type="AlphaFoldDB" id="A0A5C8PLM2"/>
<dbReference type="GO" id="GO:0016787">
    <property type="term" value="F:hydrolase activity"/>
    <property type="evidence" value="ECO:0007669"/>
    <property type="project" value="UniProtKB-KW"/>
</dbReference>
<evidence type="ECO:0000256" key="3">
    <source>
        <dbReference type="ARBA" id="ARBA00022723"/>
    </source>
</evidence>
<dbReference type="Gene3D" id="3.40.50.1010">
    <property type="entry name" value="5'-nuclease"/>
    <property type="match status" value="1"/>
</dbReference>
<dbReference type="CDD" id="cd09872">
    <property type="entry name" value="PIN_Sll0205-like"/>
    <property type="match status" value="1"/>
</dbReference>
<dbReference type="EMBL" id="VDUZ01000018">
    <property type="protein sequence ID" value="TXL74409.1"/>
    <property type="molecule type" value="Genomic_DNA"/>
</dbReference>
<comment type="caution">
    <text evidence="7">The sequence shown here is derived from an EMBL/GenBank/DDBJ whole genome shotgun (WGS) entry which is preliminary data.</text>
</comment>
<keyword evidence="1 5" id="KW-1277">Toxin-antitoxin system</keyword>
<dbReference type="GO" id="GO:0000287">
    <property type="term" value="F:magnesium ion binding"/>
    <property type="evidence" value="ECO:0007669"/>
    <property type="project" value="UniProtKB-UniRule"/>
</dbReference>
<dbReference type="InterPro" id="IPR052919">
    <property type="entry name" value="TA_system_RNase"/>
</dbReference>
<dbReference type="EC" id="3.1.-.-" evidence="5"/>
<evidence type="ECO:0000256" key="2">
    <source>
        <dbReference type="ARBA" id="ARBA00022722"/>
    </source>
</evidence>
<dbReference type="Proteomes" id="UP000321638">
    <property type="component" value="Unassembled WGS sequence"/>
</dbReference>
<keyword evidence="5" id="KW-0460">Magnesium</keyword>
<comment type="similarity">
    <text evidence="5">Belongs to the PINc/VapC protein family.</text>
</comment>
<accession>A0A5C8PLM2</accession>
<dbReference type="InterPro" id="IPR022907">
    <property type="entry name" value="VapC_family"/>
</dbReference>
<dbReference type="InterPro" id="IPR029060">
    <property type="entry name" value="PIN-like_dom_sf"/>
</dbReference>
<gene>
    <name evidence="5" type="primary">vapC</name>
    <name evidence="7" type="ORF">FHP25_16695</name>
</gene>
<evidence type="ECO:0000256" key="4">
    <source>
        <dbReference type="ARBA" id="ARBA00022801"/>
    </source>
</evidence>
<protein>
    <recommendedName>
        <fullName evidence="5">Ribonuclease VapC</fullName>
        <shortName evidence="5">RNase VapC</shortName>
        <ecNumber evidence="5">3.1.-.-</ecNumber>
    </recommendedName>
    <alternativeName>
        <fullName evidence="5">Toxin VapC</fullName>
    </alternativeName>
</protein>
<feature type="domain" description="PIN" evidence="6">
    <location>
        <begin position="4"/>
        <end position="122"/>
    </location>
</feature>
<evidence type="ECO:0000259" key="6">
    <source>
        <dbReference type="Pfam" id="PF01850"/>
    </source>
</evidence>
<reference evidence="7 8" key="1">
    <citation type="submission" date="2019-06" db="EMBL/GenBank/DDBJ databases">
        <title>New taxonomy in bacterial strain CC-CFT640, isolated from vineyard.</title>
        <authorList>
            <person name="Lin S.-Y."/>
            <person name="Tsai C.-F."/>
            <person name="Young C.-C."/>
        </authorList>
    </citation>
    <scope>NUCLEOTIDE SEQUENCE [LARGE SCALE GENOMIC DNA]</scope>
    <source>
        <strain evidence="7 8">CC-CFT640</strain>
    </source>
</reference>
<name>A0A5C8PLM2_9HYPH</name>